<dbReference type="Pfam" id="PF00293">
    <property type="entry name" value="NUDIX"/>
    <property type="match status" value="1"/>
</dbReference>
<evidence type="ECO:0000256" key="1">
    <source>
        <dbReference type="ARBA" id="ARBA00000847"/>
    </source>
</evidence>
<evidence type="ECO:0000256" key="3">
    <source>
        <dbReference type="ARBA" id="ARBA00007275"/>
    </source>
</evidence>
<evidence type="ECO:0000256" key="7">
    <source>
        <dbReference type="ARBA" id="ARBA00032272"/>
    </source>
</evidence>
<dbReference type="GO" id="GO:0019693">
    <property type="term" value="P:ribose phosphate metabolic process"/>
    <property type="evidence" value="ECO:0007669"/>
    <property type="project" value="TreeGrafter"/>
</dbReference>
<dbReference type="RefSeq" id="WP_111897445.1">
    <property type="nucleotide sequence ID" value="NZ_CP033459.1"/>
</dbReference>
<dbReference type="InterPro" id="IPR015797">
    <property type="entry name" value="NUDIX_hydrolase-like_dom_sf"/>
</dbReference>
<dbReference type="GO" id="GO:0006753">
    <property type="term" value="P:nucleoside phosphate metabolic process"/>
    <property type="evidence" value="ECO:0007669"/>
    <property type="project" value="TreeGrafter"/>
</dbReference>
<keyword evidence="10" id="KW-1185">Reference proteome</keyword>
<reference evidence="9 10" key="1">
    <citation type="submission" date="2018-11" db="EMBL/GenBank/DDBJ databases">
        <authorList>
            <person name="Na S.W."/>
            <person name="Baik M."/>
        </authorList>
    </citation>
    <scope>NUCLEOTIDE SEQUENCE [LARGE SCALE GENOMIC DNA]</scope>
    <source>
        <strain evidence="9 10">E39</strain>
    </source>
</reference>
<dbReference type="KEGG" id="alq:C7Y71_005490"/>
<dbReference type="PROSITE" id="PS00893">
    <property type="entry name" value="NUDIX_BOX"/>
    <property type="match status" value="1"/>
</dbReference>
<dbReference type="Proteomes" id="UP000249375">
    <property type="component" value="Chromosome"/>
</dbReference>
<comment type="cofactor">
    <cofactor evidence="2">
        <name>Mg(2+)</name>
        <dbReference type="ChEBI" id="CHEBI:18420"/>
    </cofactor>
</comment>
<keyword evidence="5 9" id="KW-0378">Hydrolase</keyword>
<protein>
    <recommendedName>
        <fullName evidence="4">GDP-mannose pyrophosphatase</fullName>
    </recommendedName>
    <alternativeName>
        <fullName evidence="6">GDP-mannose hydrolase</fullName>
    </alternativeName>
    <alternativeName>
        <fullName evidence="7">GDPMK</fullName>
    </alternativeName>
</protein>
<dbReference type="PANTHER" id="PTHR11839">
    <property type="entry name" value="UDP/ADP-SUGAR PYROPHOSPHATASE"/>
    <property type="match status" value="1"/>
</dbReference>
<name>A0A5P8EA47_9BACT</name>
<dbReference type="CDD" id="cd03424">
    <property type="entry name" value="NUDIX_ADPRase_Nudt5_UGPPase_Nudt14"/>
    <property type="match status" value="1"/>
</dbReference>
<dbReference type="InterPro" id="IPR000086">
    <property type="entry name" value="NUDIX_hydrolase_dom"/>
</dbReference>
<sequence>MELKDKSWTVIETEYLFRRPWLTARRDKLLLPNGKIHPEYYVLEYPDWVNVIAVTKDDDFVLVRQYRYGIRQTCFELVAGVVEQGEAPLDAAKRELLEETGFGGGRWTELMSIAPNASAMTNLSYSFLAVDVEKIDAQHLDETEDIDVFLYPKEKVYDMLSRGEFRQALMVAPLWKYFSGRM</sequence>
<evidence type="ECO:0000256" key="6">
    <source>
        <dbReference type="ARBA" id="ARBA00032162"/>
    </source>
</evidence>
<evidence type="ECO:0000313" key="10">
    <source>
        <dbReference type="Proteomes" id="UP000249375"/>
    </source>
</evidence>
<dbReference type="AlphaFoldDB" id="A0A5P8EA47"/>
<proteinExistence type="inferred from homology"/>
<evidence type="ECO:0000313" key="9">
    <source>
        <dbReference type="EMBL" id="QFQ13730.1"/>
    </source>
</evidence>
<evidence type="ECO:0000256" key="5">
    <source>
        <dbReference type="ARBA" id="ARBA00022801"/>
    </source>
</evidence>
<feature type="domain" description="Nudix hydrolase" evidence="8">
    <location>
        <begin position="44"/>
        <end position="173"/>
    </location>
</feature>
<dbReference type="PANTHER" id="PTHR11839:SF18">
    <property type="entry name" value="NUDIX HYDROLASE DOMAIN-CONTAINING PROTEIN"/>
    <property type="match status" value="1"/>
</dbReference>
<organism evidence="9 10">
    <name type="scientific">Pseudoprevotella muciniphila</name>
    <dbReference type="NCBI Taxonomy" id="2133944"/>
    <lineage>
        <taxon>Bacteria</taxon>
        <taxon>Pseudomonadati</taxon>
        <taxon>Bacteroidota</taxon>
        <taxon>Bacteroidia</taxon>
        <taxon>Bacteroidales</taxon>
        <taxon>Prevotellaceae</taxon>
        <taxon>Pseudoprevotella</taxon>
    </lineage>
</organism>
<dbReference type="OrthoDB" id="9806150at2"/>
<dbReference type="GO" id="GO:0016787">
    <property type="term" value="F:hydrolase activity"/>
    <property type="evidence" value="ECO:0007669"/>
    <property type="project" value="UniProtKB-KW"/>
</dbReference>
<gene>
    <name evidence="9" type="ORF">C7Y71_005490</name>
</gene>
<accession>A0A5P8EA47</accession>
<dbReference type="SUPFAM" id="SSF55811">
    <property type="entry name" value="Nudix"/>
    <property type="match status" value="1"/>
</dbReference>
<evidence type="ECO:0000256" key="2">
    <source>
        <dbReference type="ARBA" id="ARBA00001946"/>
    </source>
</evidence>
<dbReference type="Gene3D" id="3.90.79.10">
    <property type="entry name" value="Nucleoside Triphosphate Pyrophosphohydrolase"/>
    <property type="match status" value="1"/>
</dbReference>
<comment type="catalytic activity">
    <reaction evidence="1">
        <text>GDP-alpha-D-mannose + H2O = alpha-D-mannose 1-phosphate + GMP + 2 H(+)</text>
        <dbReference type="Rhea" id="RHEA:27978"/>
        <dbReference type="ChEBI" id="CHEBI:15377"/>
        <dbReference type="ChEBI" id="CHEBI:15378"/>
        <dbReference type="ChEBI" id="CHEBI:57527"/>
        <dbReference type="ChEBI" id="CHEBI:58115"/>
        <dbReference type="ChEBI" id="CHEBI:58409"/>
    </reaction>
</comment>
<dbReference type="EMBL" id="CP033459">
    <property type="protein sequence ID" value="QFQ13730.1"/>
    <property type="molecule type" value="Genomic_DNA"/>
</dbReference>
<dbReference type="InterPro" id="IPR020084">
    <property type="entry name" value="NUDIX_hydrolase_CS"/>
</dbReference>
<evidence type="ECO:0000256" key="4">
    <source>
        <dbReference type="ARBA" id="ARBA00016377"/>
    </source>
</evidence>
<comment type="similarity">
    <text evidence="3">Belongs to the Nudix hydrolase family. NudK subfamily.</text>
</comment>
<evidence type="ECO:0000259" key="8">
    <source>
        <dbReference type="PROSITE" id="PS51462"/>
    </source>
</evidence>
<dbReference type="PROSITE" id="PS51462">
    <property type="entry name" value="NUDIX"/>
    <property type="match status" value="1"/>
</dbReference>